<accession>W4QGY9</accession>
<dbReference type="InterPro" id="IPR001173">
    <property type="entry name" value="Glyco_trans_2-like"/>
</dbReference>
<dbReference type="GO" id="GO:0016758">
    <property type="term" value="F:hexosyltransferase activity"/>
    <property type="evidence" value="ECO:0007669"/>
    <property type="project" value="UniProtKB-ARBA"/>
</dbReference>
<dbReference type="AlphaFoldDB" id="W4QGY9"/>
<dbReference type="CDD" id="cd00761">
    <property type="entry name" value="Glyco_tranf_GTA_type"/>
    <property type="match status" value="1"/>
</dbReference>
<dbReference type="RefSeq" id="WP_052015927.1">
    <property type="nucleotide sequence ID" value="NZ_BAUU01000018.1"/>
</dbReference>
<sequence length="296" mass="34002">MCDIVILTPSFNRRETLPRLYDSLKGQIDNNFTWVIVDDGSLDGTASLVREMLNEDIIDIKYIFQENGGKARALNTGFAECQKALVVMIVDSDDYLLPTAVSTVKKYWDKYGDIQDIGGFLFHYKTLDGEVIKPKSGLINSDQVMTIYQYNGMYGKHDGCICYINKVTKEYRYPEYVGEKYVGPTVLQMEMADNYKIVYSPELVGVAEYQVDGLTKSGRLLRLRNPLGMIHYCKLMMSSKGSLMTQFKYAISIWPYARIANKSFLTVLREVKRPLMLTVTYLPGKLVYYKWKKYLP</sequence>
<dbReference type="OrthoDB" id="9810303at2"/>
<dbReference type="STRING" id="1236971.JCM9152_2812"/>
<dbReference type="PANTHER" id="PTHR22916:SF3">
    <property type="entry name" value="UDP-GLCNAC:BETAGAL BETA-1,3-N-ACETYLGLUCOSAMINYLTRANSFERASE-LIKE PROTEIN 1"/>
    <property type="match status" value="1"/>
</dbReference>
<name>W4QGY9_9BACI</name>
<dbReference type="Gene3D" id="3.90.550.10">
    <property type="entry name" value="Spore Coat Polysaccharide Biosynthesis Protein SpsA, Chain A"/>
    <property type="match status" value="1"/>
</dbReference>
<evidence type="ECO:0000313" key="4">
    <source>
        <dbReference type="Proteomes" id="UP000018895"/>
    </source>
</evidence>
<comment type="similarity">
    <text evidence="1">Belongs to the glycosyltransferase 2 family.</text>
</comment>
<dbReference type="InterPro" id="IPR029044">
    <property type="entry name" value="Nucleotide-diphossugar_trans"/>
</dbReference>
<keyword evidence="4" id="KW-1185">Reference proteome</keyword>
<keyword evidence="3" id="KW-0808">Transferase</keyword>
<dbReference type="PANTHER" id="PTHR22916">
    <property type="entry name" value="GLYCOSYLTRANSFERASE"/>
    <property type="match status" value="1"/>
</dbReference>
<dbReference type="Pfam" id="PF00535">
    <property type="entry name" value="Glycos_transf_2"/>
    <property type="match status" value="1"/>
</dbReference>
<organism evidence="3 4">
    <name type="scientific">Halalkalibacter hemicellulosilyticusJCM 9152</name>
    <dbReference type="NCBI Taxonomy" id="1236971"/>
    <lineage>
        <taxon>Bacteria</taxon>
        <taxon>Bacillati</taxon>
        <taxon>Bacillota</taxon>
        <taxon>Bacilli</taxon>
        <taxon>Bacillales</taxon>
        <taxon>Bacillaceae</taxon>
        <taxon>Halalkalibacter</taxon>
    </lineage>
</organism>
<reference evidence="3" key="1">
    <citation type="journal article" date="2014" name="Genome Announc.">
        <title>Draft Genome Sequences of Three Alkaliphilic Bacillus Strains, Bacillus wakoensis JCM 9140T, Bacillus akibai JCM 9157T, and Bacillus hemicellulosilyticus JCM 9152T.</title>
        <authorList>
            <person name="Yuki M."/>
            <person name="Oshima K."/>
            <person name="Suda W."/>
            <person name="Oshida Y."/>
            <person name="Kitamura K."/>
            <person name="Iida T."/>
            <person name="Hattori M."/>
            <person name="Ohkuma M."/>
        </authorList>
    </citation>
    <scope>NUCLEOTIDE SEQUENCE [LARGE SCALE GENOMIC DNA]</scope>
    <source>
        <strain evidence="3">JCM 9152</strain>
    </source>
</reference>
<protein>
    <submittedName>
        <fullName evidence="3">Glycosyltransferase</fullName>
    </submittedName>
</protein>
<dbReference type="EMBL" id="BAUU01000018">
    <property type="protein sequence ID" value="GAE31351.1"/>
    <property type="molecule type" value="Genomic_DNA"/>
</dbReference>
<evidence type="ECO:0000256" key="1">
    <source>
        <dbReference type="ARBA" id="ARBA00006739"/>
    </source>
</evidence>
<dbReference type="Proteomes" id="UP000018895">
    <property type="component" value="Unassembled WGS sequence"/>
</dbReference>
<evidence type="ECO:0000259" key="2">
    <source>
        <dbReference type="Pfam" id="PF00535"/>
    </source>
</evidence>
<gene>
    <name evidence="3" type="ORF">JCM9152_2812</name>
</gene>
<dbReference type="SUPFAM" id="SSF53448">
    <property type="entry name" value="Nucleotide-diphospho-sugar transferases"/>
    <property type="match status" value="1"/>
</dbReference>
<feature type="domain" description="Glycosyltransferase 2-like" evidence="2">
    <location>
        <begin position="6"/>
        <end position="127"/>
    </location>
</feature>
<proteinExistence type="inferred from homology"/>
<evidence type="ECO:0000313" key="3">
    <source>
        <dbReference type="EMBL" id="GAE31351.1"/>
    </source>
</evidence>
<comment type="caution">
    <text evidence="3">The sequence shown here is derived from an EMBL/GenBank/DDBJ whole genome shotgun (WGS) entry which is preliminary data.</text>
</comment>